<keyword evidence="4" id="KW-1185">Reference proteome</keyword>
<dbReference type="PANTHER" id="PTHR43319:SF3">
    <property type="entry name" value="BETA-LACTAMASE-RELATED DOMAIN-CONTAINING PROTEIN"/>
    <property type="match status" value="1"/>
</dbReference>
<sequence length="365" mass="38910">MADTHGMCDERFGAVRETLAASLDDRDVGASVAVYLDGEPVVDLWGGYADAERTVPWERDTIVNVWSTTKTMTALCALILADRGDLDLTAPVAKYWPEFAAAGKERVEVRHLLSHTAGLPAFDEPITVEQVCDREESTRRLAGQFPRWEPGTQAGYHAVTQGHLVGEVVRRVTGRTLGAFFAEEVAGPLGADFHIGTPAEHDHRVASVIAPPPSPGDSGEPGNPPLRAEDANTVAWRRAEIPAGNGHGNARAVGAVQSVLSNGGTARGVRLLSPAGCERALEEQYHGPDRVLGVPMRYGIGYGLGGGMFPGRRTCYWGGWGGSLVVNDLDARMTVAYAMNRMLSGSLGDDRGLLLVTAAYESLPA</sequence>
<comment type="caution">
    <text evidence="3">The sequence shown here is derived from an EMBL/GenBank/DDBJ whole genome shotgun (WGS) entry which is preliminary data.</text>
</comment>
<evidence type="ECO:0000256" key="1">
    <source>
        <dbReference type="SAM" id="MobiDB-lite"/>
    </source>
</evidence>
<dbReference type="EC" id="3.-.-.-" evidence="3"/>
<proteinExistence type="predicted"/>
<organism evidence="3 4">
    <name type="scientific">Sphaerisporangium rhizosphaerae</name>
    <dbReference type="NCBI Taxonomy" id="2269375"/>
    <lineage>
        <taxon>Bacteria</taxon>
        <taxon>Bacillati</taxon>
        <taxon>Actinomycetota</taxon>
        <taxon>Actinomycetes</taxon>
        <taxon>Streptosporangiales</taxon>
        <taxon>Streptosporangiaceae</taxon>
        <taxon>Sphaerisporangium</taxon>
    </lineage>
</organism>
<dbReference type="SUPFAM" id="SSF56601">
    <property type="entry name" value="beta-lactamase/transpeptidase-like"/>
    <property type="match status" value="1"/>
</dbReference>
<dbReference type="RefSeq" id="WP_380829885.1">
    <property type="nucleotide sequence ID" value="NZ_JBHTCG010000023.1"/>
</dbReference>
<dbReference type="InterPro" id="IPR052907">
    <property type="entry name" value="Beta-lactamase/esterase"/>
</dbReference>
<dbReference type="InterPro" id="IPR001466">
    <property type="entry name" value="Beta-lactam-related"/>
</dbReference>
<accession>A0ABW2PA70</accession>
<feature type="region of interest" description="Disordered" evidence="1">
    <location>
        <begin position="207"/>
        <end position="228"/>
    </location>
</feature>
<dbReference type="InterPro" id="IPR012338">
    <property type="entry name" value="Beta-lactam/transpept-like"/>
</dbReference>
<reference evidence="4" key="1">
    <citation type="journal article" date="2019" name="Int. J. Syst. Evol. Microbiol.">
        <title>The Global Catalogue of Microorganisms (GCM) 10K type strain sequencing project: providing services to taxonomists for standard genome sequencing and annotation.</title>
        <authorList>
            <consortium name="The Broad Institute Genomics Platform"/>
            <consortium name="The Broad Institute Genome Sequencing Center for Infectious Disease"/>
            <person name="Wu L."/>
            <person name="Ma J."/>
        </authorList>
    </citation>
    <scope>NUCLEOTIDE SEQUENCE [LARGE SCALE GENOMIC DNA]</scope>
    <source>
        <strain evidence="4">CECT 7649</strain>
    </source>
</reference>
<name>A0ABW2PA70_9ACTN</name>
<dbReference type="Gene3D" id="3.40.710.10">
    <property type="entry name" value="DD-peptidase/beta-lactamase superfamily"/>
    <property type="match status" value="1"/>
</dbReference>
<gene>
    <name evidence="3" type="ORF">ACFQSB_27955</name>
</gene>
<evidence type="ECO:0000313" key="4">
    <source>
        <dbReference type="Proteomes" id="UP001596496"/>
    </source>
</evidence>
<feature type="domain" description="Beta-lactamase-related" evidence="2">
    <location>
        <begin position="27"/>
        <end position="351"/>
    </location>
</feature>
<dbReference type="Proteomes" id="UP001596496">
    <property type="component" value="Unassembled WGS sequence"/>
</dbReference>
<dbReference type="GO" id="GO:0016787">
    <property type="term" value="F:hydrolase activity"/>
    <property type="evidence" value="ECO:0007669"/>
    <property type="project" value="UniProtKB-KW"/>
</dbReference>
<evidence type="ECO:0000259" key="2">
    <source>
        <dbReference type="Pfam" id="PF00144"/>
    </source>
</evidence>
<dbReference type="PANTHER" id="PTHR43319">
    <property type="entry name" value="BETA-LACTAMASE-RELATED"/>
    <property type="match status" value="1"/>
</dbReference>
<evidence type="ECO:0000313" key="3">
    <source>
        <dbReference type="EMBL" id="MFC7386073.1"/>
    </source>
</evidence>
<dbReference type="Pfam" id="PF00144">
    <property type="entry name" value="Beta-lactamase"/>
    <property type="match status" value="1"/>
</dbReference>
<dbReference type="EMBL" id="JBHTCG010000023">
    <property type="protein sequence ID" value="MFC7386073.1"/>
    <property type="molecule type" value="Genomic_DNA"/>
</dbReference>
<keyword evidence="3" id="KW-0378">Hydrolase</keyword>
<protein>
    <submittedName>
        <fullName evidence="3">Serine hydrolase domain-containing protein</fullName>
        <ecNumber evidence="3">3.-.-.-</ecNumber>
    </submittedName>
</protein>